<keyword evidence="8 11" id="KW-0472">Membrane</keyword>
<dbReference type="InterPro" id="IPR001128">
    <property type="entry name" value="Cyt_P450"/>
</dbReference>
<evidence type="ECO:0000256" key="4">
    <source>
        <dbReference type="ARBA" id="ARBA00022723"/>
    </source>
</evidence>
<keyword evidence="5 11" id="KW-1133">Transmembrane helix</keyword>
<dbReference type="PROSITE" id="PS00086">
    <property type="entry name" value="CYTOCHROME_P450"/>
    <property type="match status" value="1"/>
</dbReference>
<gene>
    <name evidence="12" type="ORF">OAory_01114000</name>
</gene>
<comment type="cofactor">
    <cofactor evidence="9">
        <name>heme</name>
        <dbReference type="ChEBI" id="CHEBI:30413"/>
    </cofactor>
</comment>
<dbReference type="Proteomes" id="UP000190312">
    <property type="component" value="Unassembled WGS sequence"/>
</dbReference>
<evidence type="ECO:0000256" key="11">
    <source>
        <dbReference type="SAM" id="Phobius"/>
    </source>
</evidence>
<sequence length="529" mass="59684">MNVFGKNLATVEGADWQRHRKLTARAFNEKLHEAVWAESTRNSTKVMTKWNNTKPVYSTRSDMMALSLAVLFKACLNIDGDDKDDTRILAGDVAACQWHLDVVLKGISNPMALGRGFEGIKKLKRSHKALGELLTEFVEARTIRPKLSAHADLLSSILAPTDHRGLSSDEVTGNLFLFMFAGHETTANALIYIIHLMAIFPAWQDWALEEIDQLSHNRADGEEVPYYSQILPQTQRLRAILYETLRLYGPVPTLVRQTDPQAQTLVLPEQEIIIPKDTPVNVNTIALHTDPKQWGPDPLAWRPDRWILQPCDSPLQKVSNELLKYLFAWGDGPRLCPGQRFSQIEVFAVLLCFFKSYRVELVPSHDQTMDQARSHALSLIQNIEDNTRSRSQKKDPTKMNLSIENNPKIKFRLHIIIGSLLLLTFILVIARVADKGTPSSRTNTWGIAVCLKSAVFMIYQVVTAHAARFKRWASSKANMILNIIDTIFWFALFIISIMGTSGSHSTSSRALGVIIVILALVLWYVSQTY</sequence>
<dbReference type="Pfam" id="PF00067">
    <property type="entry name" value="p450"/>
    <property type="match status" value="1"/>
</dbReference>
<evidence type="ECO:0000256" key="10">
    <source>
        <dbReference type="RuleBase" id="RU000461"/>
    </source>
</evidence>
<keyword evidence="10" id="KW-0503">Monooxygenase</keyword>
<name>A0A1S9D7K5_ASPOZ</name>
<dbReference type="GO" id="GO:0020037">
    <property type="term" value="F:heme binding"/>
    <property type="evidence" value="ECO:0007669"/>
    <property type="project" value="InterPro"/>
</dbReference>
<evidence type="ECO:0000256" key="7">
    <source>
        <dbReference type="ARBA" id="ARBA00023004"/>
    </source>
</evidence>
<feature type="transmembrane region" description="Helical" evidence="11">
    <location>
        <begin position="445"/>
        <end position="467"/>
    </location>
</feature>
<dbReference type="InterPro" id="IPR036396">
    <property type="entry name" value="Cyt_P450_sf"/>
</dbReference>
<dbReference type="EMBL" id="MKZY01000010">
    <property type="protein sequence ID" value="OOO05063.1"/>
    <property type="molecule type" value="Genomic_DNA"/>
</dbReference>
<keyword evidence="2 9" id="KW-0349">Heme</keyword>
<dbReference type="PRINTS" id="PR00385">
    <property type="entry name" value="P450"/>
</dbReference>
<dbReference type="OrthoDB" id="1470350at2759"/>
<keyword evidence="4 9" id="KW-0479">Metal-binding</keyword>
<evidence type="ECO:0000313" key="13">
    <source>
        <dbReference type="Proteomes" id="UP000190312"/>
    </source>
</evidence>
<dbReference type="InterPro" id="IPR017972">
    <property type="entry name" value="Cyt_P450_CS"/>
</dbReference>
<evidence type="ECO:0000256" key="9">
    <source>
        <dbReference type="PIRSR" id="PIRSR602401-1"/>
    </source>
</evidence>
<protein>
    <submittedName>
        <fullName evidence="12">Cytochrome P450</fullName>
    </submittedName>
</protein>
<dbReference type="PANTHER" id="PTHR24282">
    <property type="entry name" value="CYTOCHROME P450 FAMILY MEMBER"/>
    <property type="match status" value="1"/>
</dbReference>
<evidence type="ECO:0000256" key="5">
    <source>
        <dbReference type="ARBA" id="ARBA00022989"/>
    </source>
</evidence>
<comment type="caution">
    <text evidence="12">The sequence shown here is derived from an EMBL/GenBank/DDBJ whole genome shotgun (WGS) entry which is preliminary data.</text>
</comment>
<dbReference type="GO" id="GO:0016705">
    <property type="term" value="F:oxidoreductase activity, acting on paired donors, with incorporation or reduction of molecular oxygen"/>
    <property type="evidence" value="ECO:0007669"/>
    <property type="project" value="InterPro"/>
</dbReference>
<feature type="transmembrane region" description="Helical" evidence="11">
    <location>
        <begin position="413"/>
        <end position="433"/>
    </location>
</feature>
<dbReference type="PRINTS" id="PR00463">
    <property type="entry name" value="EP450I"/>
</dbReference>
<keyword evidence="3 11" id="KW-0812">Transmembrane</keyword>
<dbReference type="AlphaFoldDB" id="A0A1S9D7K5"/>
<keyword evidence="6 10" id="KW-0560">Oxidoreductase</keyword>
<dbReference type="GO" id="GO:0004497">
    <property type="term" value="F:monooxygenase activity"/>
    <property type="evidence" value="ECO:0007669"/>
    <property type="project" value="UniProtKB-KW"/>
</dbReference>
<dbReference type="Gene3D" id="1.10.630.10">
    <property type="entry name" value="Cytochrome P450"/>
    <property type="match status" value="1"/>
</dbReference>
<evidence type="ECO:0000256" key="6">
    <source>
        <dbReference type="ARBA" id="ARBA00023002"/>
    </source>
</evidence>
<keyword evidence="7 9" id="KW-0408">Iron</keyword>
<evidence type="ECO:0000256" key="1">
    <source>
        <dbReference type="ARBA" id="ARBA00004370"/>
    </source>
</evidence>
<dbReference type="PANTHER" id="PTHR24282:SF211">
    <property type="entry name" value="CYTOCHROME P450-RELATED"/>
    <property type="match status" value="1"/>
</dbReference>
<reference evidence="12 13" key="1">
    <citation type="submission" date="2016-10" db="EMBL/GenBank/DDBJ databases">
        <title>Genome sequencing of Aspergillus oryzae BCC7051.</title>
        <authorList>
            <person name="Thammarongtham C."/>
            <person name="Vorapreeda T."/>
            <person name="Nookaew I."/>
            <person name="Srisuk T."/>
            <person name="Land M."/>
            <person name="Jeennor S."/>
            <person name="Laoteng K."/>
        </authorList>
    </citation>
    <scope>NUCLEOTIDE SEQUENCE [LARGE SCALE GENOMIC DNA]</scope>
    <source>
        <strain evidence="12 13">BCC7051</strain>
    </source>
</reference>
<feature type="transmembrane region" description="Helical" evidence="11">
    <location>
        <begin position="510"/>
        <end position="526"/>
    </location>
</feature>
<dbReference type="GO" id="GO:0005506">
    <property type="term" value="F:iron ion binding"/>
    <property type="evidence" value="ECO:0007669"/>
    <property type="project" value="InterPro"/>
</dbReference>
<comment type="subcellular location">
    <subcellularLocation>
        <location evidence="1">Membrane</location>
    </subcellularLocation>
</comment>
<dbReference type="VEuPathDB" id="FungiDB:AO090138000208"/>
<comment type="similarity">
    <text evidence="10">Belongs to the cytochrome P450 family.</text>
</comment>
<feature type="transmembrane region" description="Helical" evidence="11">
    <location>
        <begin position="479"/>
        <end position="498"/>
    </location>
</feature>
<evidence type="ECO:0000256" key="3">
    <source>
        <dbReference type="ARBA" id="ARBA00022692"/>
    </source>
</evidence>
<dbReference type="InterPro" id="IPR050665">
    <property type="entry name" value="Cytochrome_P450_Monooxygen"/>
</dbReference>
<dbReference type="SUPFAM" id="SSF48264">
    <property type="entry name" value="Cytochrome P450"/>
    <property type="match status" value="1"/>
</dbReference>
<feature type="binding site" description="axial binding residue" evidence="9">
    <location>
        <position position="336"/>
    </location>
    <ligand>
        <name>heme</name>
        <dbReference type="ChEBI" id="CHEBI:30413"/>
    </ligand>
    <ligandPart>
        <name>Fe</name>
        <dbReference type="ChEBI" id="CHEBI:18248"/>
    </ligandPart>
</feature>
<dbReference type="GO" id="GO:0016020">
    <property type="term" value="C:membrane"/>
    <property type="evidence" value="ECO:0007669"/>
    <property type="project" value="UniProtKB-SubCell"/>
</dbReference>
<dbReference type="InterPro" id="IPR002401">
    <property type="entry name" value="Cyt_P450_E_grp-I"/>
</dbReference>
<proteinExistence type="inferred from homology"/>
<organism evidence="12 13">
    <name type="scientific">Aspergillus oryzae</name>
    <name type="common">Yellow koji mold</name>
    <dbReference type="NCBI Taxonomy" id="5062"/>
    <lineage>
        <taxon>Eukaryota</taxon>
        <taxon>Fungi</taxon>
        <taxon>Dikarya</taxon>
        <taxon>Ascomycota</taxon>
        <taxon>Pezizomycotina</taxon>
        <taxon>Eurotiomycetes</taxon>
        <taxon>Eurotiomycetidae</taxon>
        <taxon>Eurotiales</taxon>
        <taxon>Aspergillaceae</taxon>
        <taxon>Aspergillus</taxon>
        <taxon>Aspergillus subgen. Circumdati</taxon>
    </lineage>
</organism>
<evidence type="ECO:0000313" key="12">
    <source>
        <dbReference type="EMBL" id="OOO05063.1"/>
    </source>
</evidence>
<evidence type="ECO:0000256" key="8">
    <source>
        <dbReference type="ARBA" id="ARBA00023136"/>
    </source>
</evidence>
<evidence type="ECO:0000256" key="2">
    <source>
        <dbReference type="ARBA" id="ARBA00022617"/>
    </source>
</evidence>
<accession>A0A1S9D7K5</accession>